<gene>
    <name evidence="2" type="ORF">B9T62_34040</name>
</gene>
<dbReference type="EMBL" id="CP021780">
    <property type="protein sequence ID" value="ASA25315.1"/>
    <property type="molecule type" value="Genomic_DNA"/>
</dbReference>
<dbReference type="OrthoDB" id="2655867at2"/>
<accession>A0A2Z2KLU4</accession>
<protein>
    <submittedName>
        <fullName evidence="2">Uncharacterized protein</fullName>
    </submittedName>
</protein>
<feature type="transmembrane region" description="Helical" evidence="1">
    <location>
        <begin position="58"/>
        <end position="78"/>
    </location>
</feature>
<keyword evidence="1" id="KW-0812">Transmembrane</keyword>
<evidence type="ECO:0000313" key="3">
    <source>
        <dbReference type="Proteomes" id="UP000249890"/>
    </source>
</evidence>
<keyword evidence="1" id="KW-1133">Transmembrane helix</keyword>
<feature type="transmembrane region" description="Helical" evidence="1">
    <location>
        <begin position="151"/>
        <end position="171"/>
    </location>
</feature>
<reference evidence="2 3" key="1">
    <citation type="submission" date="2017-06" db="EMBL/GenBank/DDBJ databases">
        <title>Complete genome sequence of Paenibacillus donghaensis KCTC 13049T isolated from East Sea sediment, South Korea.</title>
        <authorList>
            <person name="Jung B.K."/>
            <person name="Hong S.-J."/>
            <person name="Shin J.-H."/>
        </authorList>
    </citation>
    <scope>NUCLEOTIDE SEQUENCE [LARGE SCALE GENOMIC DNA]</scope>
    <source>
        <strain evidence="2 3">KCTC 13049</strain>
    </source>
</reference>
<feature type="transmembrane region" description="Helical" evidence="1">
    <location>
        <begin position="12"/>
        <end position="31"/>
    </location>
</feature>
<evidence type="ECO:0000256" key="1">
    <source>
        <dbReference type="SAM" id="Phobius"/>
    </source>
</evidence>
<keyword evidence="1" id="KW-0472">Membrane</keyword>
<dbReference type="KEGG" id="pdh:B9T62_34040"/>
<feature type="transmembrane region" description="Helical" evidence="1">
    <location>
        <begin position="98"/>
        <end position="115"/>
    </location>
</feature>
<keyword evidence="3" id="KW-1185">Reference proteome</keyword>
<proteinExistence type="predicted"/>
<dbReference type="Proteomes" id="UP000249890">
    <property type="component" value="Chromosome"/>
</dbReference>
<dbReference type="AlphaFoldDB" id="A0A2Z2KLU4"/>
<evidence type="ECO:0000313" key="2">
    <source>
        <dbReference type="EMBL" id="ASA25315.1"/>
    </source>
</evidence>
<dbReference type="RefSeq" id="WP_087919279.1">
    <property type="nucleotide sequence ID" value="NZ_CP021780.1"/>
</dbReference>
<sequence length="180" mass="20551">MLKTTSKLLRTLLALLGVLFLAAPFLLYRFIHEDYERHMWLIKGPAPIDSIDSGPVQLWTSLLLAFIGVMLLASALLLNTSAANTPRTRSRRANTFSLWLSIFSLLVCLFNFSGMDDKNLLLFFTNPLLLLLNPVVTRLLDTMNSEALQLLLLYITHLAFWLCLGLLIDLLRRRARHARR</sequence>
<organism evidence="2 3">
    <name type="scientific">Paenibacillus donghaensis</name>
    <dbReference type="NCBI Taxonomy" id="414771"/>
    <lineage>
        <taxon>Bacteria</taxon>
        <taxon>Bacillati</taxon>
        <taxon>Bacillota</taxon>
        <taxon>Bacilli</taxon>
        <taxon>Bacillales</taxon>
        <taxon>Paenibacillaceae</taxon>
        <taxon>Paenibacillus</taxon>
    </lineage>
</organism>
<name>A0A2Z2KLU4_9BACL</name>